<protein>
    <submittedName>
        <fullName evidence="2">Class I SAM-dependent methyltransferase</fullName>
    </submittedName>
</protein>
<dbReference type="Proteomes" id="UP000231198">
    <property type="component" value="Unassembled WGS sequence"/>
</dbReference>
<dbReference type="InterPro" id="IPR029063">
    <property type="entry name" value="SAM-dependent_MTases_sf"/>
</dbReference>
<dbReference type="EMBL" id="PEZG01000030">
    <property type="protein sequence ID" value="PIS15876.1"/>
    <property type="molecule type" value="Genomic_DNA"/>
</dbReference>
<accession>A0A2H0WT95</accession>
<evidence type="ECO:0000259" key="1">
    <source>
        <dbReference type="Pfam" id="PF08241"/>
    </source>
</evidence>
<feature type="domain" description="Methyltransferase type 11" evidence="1">
    <location>
        <begin position="17"/>
        <end position="109"/>
    </location>
</feature>
<sequence length="165" mass="19411">VSIVKRYTKSSQTNIIEIGCNVGRNLYYLSQAGYKKLSGIEISSEAVKLMKKSYPRLYRSAKIYNSPVERIIKKLGDSQFDIVFSMAVLQHIHRDSEWIFREMARITKQYIITIEDEHGLTWRHFPRNYKTIFGKLNVVQVEQMNCKHIKGLSKNFMARVFKKRT</sequence>
<feature type="non-terminal residue" evidence="2">
    <location>
        <position position="1"/>
    </location>
</feature>
<proteinExistence type="predicted"/>
<name>A0A2H0WT95_9BACT</name>
<gene>
    <name evidence="2" type="ORF">COT62_01420</name>
</gene>
<dbReference type="Gene3D" id="3.40.50.150">
    <property type="entry name" value="Vaccinia Virus protein VP39"/>
    <property type="match status" value="1"/>
</dbReference>
<dbReference type="InterPro" id="IPR013216">
    <property type="entry name" value="Methyltransf_11"/>
</dbReference>
<reference evidence="3" key="1">
    <citation type="submission" date="2017-09" db="EMBL/GenBank/DDBJ databases">
        <title>Depth-based differentiation of microbial function through sediment-hosted aquifers and enrichment of novel symbionts in the deep terrestrial subsurface.</title>
        <authorList>
            <person name="Probst A.J."/>
            <person name="Ladd B."/>
            <person name="Jarett J.K."/>
            <person name="Geller-Mcgrath D.E."/>
            <person name="Sieber C.M.K."/>
            <person name="Emerson J.B."/>
            <person name="Anantharaman K."/>
            <person name="Thomas B.C."/>
            <person name="Malmstrom R."/>
            <person name="Stieglmeier M."/>
            <person name="Klingl A."/>
            <person name="Woyke T."/>
            <person name="Ryan C.M."/>
            <person name="Banfield J.F."/>
        </authorList>
    </citation>
    <scope>NUCLEOTIDE SEQUENCE [LARGE SCALE GENOMIC DNA]</scope>
</reference>
<dbReference type="GO" id="GO:0032259">
    <property type="term" value="P:methylation"/>
    <property type="evidence" value="ECO:0007669"/>
    <property type="project" value="UniProtKB-KW"/>
</dbReference>
<evidence type="ECO:0000313" key="2">
    <source>
        <dbReference type="EMBL" id="PIS15876.1"/>
    </source>
</evidence>
<dbReference type="CDD" id="cd02440">
    <property type="entry name" value="AdoMet_MTases"/>
    <property type="match status" value="1"/>
</dbReference>
<keyword evidence="2" id="KW-0808">Transferase</keyword>
<keyword evidence="2" id="KW-0489">Methyltransferase</keyword>
<dbReference type="GO" id="GO:0008757">
    <property type="term" value="F:S-adenosylmethionine-dependent methyltransferase activity"/>
    <property type="evidence" value="ECO:0007669"/>
    <property type="project" value="InterPro"/>
</dbReference>
<dbReference type="Pfam" id="PF08241">
    <property type="entry name" value="Methyltransf_11"/>
    <property type="match status" value="1"/>
</dbReference>
<organism evidence="2 3">
    <name type="scientific">Candidatus Roizmanbacteria bacterium CG09_land_8_20_14_0_10_41_9</name>
    <dbReference type="NCBI Taxonomy" id="1974850"/>
    <lineage>
        <taxon>Bacteria</taxon>
        <taxon>Candidatus Roizmaniibacteriota</taxon>
    </lineage>
</organism>
<evidence type="ECO:0000313" key="3">
    <source>
        <dbReference type="Proteomes" id="UP000231198"/>
    </source>
</evidence>
<dbReference type="SUPFAM" id="SSF53335">
    <property type="entry name" value="S-adenosyl-L-methionine-dependent methyltransferases"/>
    <property type="match status" value="1"/>
</dbReference>
<dbReference type="AlphaFoldDB" id="A0A2H0WT95"/>
<comment type="caution">
    <text evidence="2">The sequence shown here is derived from an EMBL/GenBank/DDBJ whole genome shotgun (WGS) entry which is preliminary data.</text>
</comment>